<sequence length="71" mass="7907">MKEESAFPCYYDGPFQVGMTKREYFAGLAMQALITAHGSPSRQHDIYADEITIAATAYADELLKKLADSEE</sequence>
<proteinExistence type="predicted"/>
<dbReference type="RefSeq" id="WP_368008448.1">
    <property type="nucleotide sequence ID" value="NZ_JAMXFF010000040.1"/>
</dbReference>
<keyword evidence="2" id="KW-1185">Reference proteome</keyword>
<evidence type="ECO:0000313" key="2">
    <source>
        <dbReference type="Proteomes" id="UP001525890"/>
    </source>
</evidence>
<dbReference type="EMBL" id="JAMXFF010000040">
    <property type="protein sequence ID" value="MCT7968967.1"/>
    <property type="molecule type" value="Genomic_DNA"/>
</dbReference>
<protein>
    <submittedName>
        <fullName evidence="1">Uncharacterized protein</fullName>
    </submittedName>
</protein>
<evidence type="ECO:0000313" key="1">
    <source>
        <dbReference type="EMBL" id="MCT7968967.1"/>
    </source>
</evidence>
<name>A0ABT2MW45_9CYAN</name>
<reference evidence="1 2" key="1">
    <citation type="journal article" date="2022" name="Front. Microbiol.">
        <title>High genomic differentiation and limited gene flow indicate recent cryptic speciation within the genus Laspinema (cyanobacteria).</title>
        <authorList>
            <person name="Stanojkovic A."/>
            <person name="Skoupy S."/>
            <person name="Skaloud P."/>
            <person name="Dvorak P."/>
        </authorList>
    </citation>
    <scope>NUCLEOTIDE SEQUENCE [LARGE SCALE GENOMIC DNA]</scope>
    <source>
        <strain evidence="1 2">D2a</strain>
    </source>
</reference>
<dbReference type="Proteomes" id="UP001525890">
    <property type="component" value="Unassembled WGS sequence"/>
</dbReference>
<comment type="caution">
    <text evidence="1">The sequence shown here is derived from an EMBL/GenBank/DDBJ whole genome shotgun (WGS) entry which is preliminary data.</text>
</comment>
<accession>A0ABT2MW45</accession>
<organism evidence="1 2">
    <name type="scientific">Laspinema palackyanum D2a</name>
    <dbReference type="NCBI Taxonomy" id="2953684"/>
    <lineage>
        <taxon>Bacteria</taxon>
        <taxon>Bacillati</taxon>
        <taxon>Cyanobacteriota</taxon>
        <taxon>Cyanophyceae</taxon>
        <taxon>Oscillatoriophycideae</taxon>
        <taxon>Oscillatoriales</taxon>
        <taxon>Laspinemataceae</taxon>
        <taxon>Laspinema</taxon>
        <taxon>Laspinema palackyanum</taxon>
    </lineage>
</organism>
<gene>
    <name evidence="1" type="ORF">NG799_21890</name>
</gene>